<sequence length="62" mass="7332">SSAQGAEEVSSLRKKKKKKNWLREREKCFCRERDLRKSTLVEKRRIWQINNVVVVVVVKSSS</sequence>
<protein>
    <submittedName>
        <fullName evidence="1">Uncharacterized protein</fullName>
    </submittedName>
</protein>
<evidence type="ECO:0000313" key="2">
    <source>
        <dbReference type="Proteomes" id="UP001497522"/>
    </source>
</evidence>
<feature type="non-terminal residue" evidence="1">
    <location>
        <position position="1"/>
    </location>
</feature>
<keyword evidence="2" id="KW-1185">Reference proteome</keyword>
<dbReference type="Proteomes" id="UP001497522">
    <property type="component" value="Chromosome 16"/>
</dbReference>
<proteinExistence type="predicted"/>
<name>A0ABP1AVU8_9BRYO</name>
<reference evidence="1" key="1">
    <citation type="submission" date="2024-03" db="EMBL/GenBank/DDBJ databases">
        <authorList>
            <consortium name="ELIXIR-Norway"/>
            <consortium name="Elixir Norway"/>
        </authorList>
    </citation>
    <scope>NUCLEOTIDE SEQUENCE</scope>
</reference>
<organism evidence="1 2">
    <name type="scientific">Sphagnum jensenii</name>
    <dbReference type="NCBI Taxonomy" id="128206"/>
    <lineage>
        <taxon>Eukaryota</taxon>
        <taxon>Viridiplantae</taxon>
        <taxon>Streptophyta</taxon>
        <taxon>Embryophyta</taxon>
        <taxon>Bryophyta</taxon>
        <taxon>Sphagnophytina</taxon>
        <taxon>Sphagnopsida</taxon>
        <taxon>Sphagnales</taxon>
        <taxon>Sphagnaceae</taxon>
        <taxon>Sphagnum</taxon>
    </lineage>
</organism>
<gene>
    <name evidence="1" type="ORF">CSSPJE1EN2_LOCUS9675</name>
</gene>
<evidence type="ECO:0000313" key="1">
    <source>
        <dbReference type="EMBL" id="CAK9866680.1"/>
    </source>
</evidence>
<accession>A0ABP1AVU8</accession>
<dbReference type="EMBL" id="OZ023717">
    <property type="protein sequence ID" value="CAK9866680.1"/>
    <property type="molecule type" value="Genomic_DNA"/>
</dbReference>